<evidence type="ECO:0000313" key="2">
    <source>
        <dbReference type="Proteomes" id="UP000005316"/>
    </source>
</evidence>
<dbReference type="HOGENOM" id="CLU_3317244_0_0_9"/>
<name>F9DSQ8_9BACL</name>
<reference evidence="1 2" key="1">
    <citation type="submission" date="2011-04" db="EMBL/GenBank/DDBJ databases">
        <authorList>
            <person name="Muzny D."/>
            <person name="Qin X."/>
            <person name="Deng J."/>
            <person name="Jiang H."/>
            <person name="Liu Y."/>
            <person name="Qu J."/>
            <person name="Song X.-Z."/>
            <person name="Zhang L."/>
            <person name="Thornton R."/>
            <person name="Coyle M."/>
            <person name="Francisco L."/>
            <person name="Jackson L."/>
            <person name="Javaid M."/>
            <person name="Korchina V."/>
            <person name="Kovar C."/>
            <person name="Mata R."/>
            <person name="Mathew T."/>
            <person name="Ngo R."/>
            <person name="Nguyen L."/>
            <person name="Nguyen N."/>
            <person name="Okwuonu G."/>
            <person name="Ongeri F."/>
            <person name="Pham C."/>
            <person name="Simmons D."/>
            <person name="Wilczek-Boney K."/>
            <person name="Hale W."/>
            <person name="Jakkamsetti A."/>
            <person name="Pham P."/>
            <person name="Ruth R."/>
            <person name="San Lucas F."/>
            <person name="Warren J."/>
            <person name="Zhang J."/>
            <person name="Zhao Z."/>
            <person name="Zhou C."/>
            <person name="Zhu D."/>
            <person name="Lee S."/>
            <person name="Bess C."/>
            <person name="Blankenburg K."/>
            <person name="Forbes L."/>
            <person name="Fu Q."/>
            <person name="Gubbala S."/>
            <person name="Hirani K."/>
            <person name="Jayaseelan J.C."/>
            <person name="Lara F."/>
            <person name="Munidasa M."/>
            <person name="Palculict T."/>
            <person name="Patil S."/>
            <person name="Pu L.-L."/>
            <person name="Saada N."/>
            <person name="Tang L."/>
            <person name="Weissenberger G."/>
            <person name="Zhu Y."/>
            <person name="Hemphill L."/>
            <person name="Shang Y."/>
            <person name="Youmans B."/>
            <person name="Ayvaz T."/>
            <person name="Ross M."/>
            <person name="Santibanez J."/>
            <person name="Aqrawi P."/>
            <person name="Gross S."/>
            <person name="Joshi V."/>
            <person name="Fowler G."/>
            <person name="Nazareth L."/>
            <person name="Reid J."/>
            <person name="Worley K."/>
            <person name="Petrosino J."/>
            <person name="Highlander S."/>
            <person name="Gibbs R."/>
        </authorList>
    </citation>
    <scope>NUCLEOTIDE SEQUENCE [LARGE SCALE GENOMIC DNA]</scope>
    <source>
        <strain evidence="1 2">2681</strain>
    </source>
</reference>
<evidence type="ECO:0000313" key="1">
    <source>
        <dbReference type="EMBL" id="EGQ26166.1"/>
    </source>
</evidence>
<comment type="caution">
    <text evidence="1">The sequence shown here is derived from an EMBL/GenBank/DDBJ whole genome shotgun (WGS) entry which is preliminary data.</text>
</comment>
<dbReference type="AlphaFoldDB" id="F9DSQ8"/>
<proteinExistence type="predicted"/>
<organism evidence="1 2">
    <name type="scientific">Sporosarcina newyorkensis 2681</name>
    <dbReference type="NCBI Taxonomy" id="1027292"/>
    <lineage>
        <taxon>Bacteria</taxon>
        <taxon>Bacillati</taxon>
        <taxon>Bacillota</taxon>
        <taxon>Bacilli</taxon>
        <taxon>Bacillales</taxon>
        <taxon>Caryophanaceae</taxon>
        <taxon>Sporosarcina</taxon>
    </lineage>
</organism>
<gene>
    <name evidence="1" type="primary">moaC2</name>
    <name evidence="1" type="ORF">HMPREF9372_1839</name>
</gene>
<accession>F9DSQ8</accession>
<dbReference type="Proteomes" id="UP000005316">
    <property type="component" value="Unassembled WGS sequence"/>
</dbReference>
<sequence>MKGQDRMAEMDIKSKEPALRIEGSRFFRYEGGRIGEWHR</sequence>
<dbReference type="EMBL" id="AFPZ01000056">
    <property type="protein sequence ID" value="EGQ26166.1"/>
    <property type="molecule type" value="Genomic_DNA"/>
</dbReference>
<protein>
    <submittedName>
        <fullName evidence="1">MoaC2 protein</fullName>
    </submittedName>
</protein>